<comment type="caution">
    <text evidence="1">The sequence shown here is derived from an EMBL/GenBank/DDBJ whole genome shotgun (WGS) entry which is preliminary data.</text>
</comment>
<accession>A0ACC3MEH8</accession>
<name>A0ACC3MEH8_9PEZI</name>
<proteinExistence type="predicted"/>
<dbReference type="EMBL" id="JAUTXU010000327">
    <property type="protein sequence ID" value="KAK3686277.1"/>
    <property type="molecule type" value="Genomic_DNA"/>
</dbReference>
<protein>
    <submittedName>
        <fullName evidence="1">Uncharacterized protein</fullName>
    </submittedName>
</protein>
<sequence>MQPVQRGALRSARQLRPQVQRRCRRYASESSKDSHGAHHAQPANESLGAGFYVALAAIPASFALFKVTQGDQSYFTRLIRNTYDSYSAKWAQRNDLHVQAMEQAAADRVLFLNESTKGAHRNVDIRFPEQFNVGAPWNVSAGQGSINIDKVIQKYEREAHEQQEKKLQQIRENNVPVEQPFESLTRRNAPIAPSPSTA</sequence>
<reference evidence="1" key="1">
    <citation type="submission" date="2023-07" db="EMBL/GenBank/DDBJ databases">
        <title>Black Yeasts Isolated from many extreme environments.</title>
        <authorList>
            <person name="Coleine C."/>
            <person name="Stajich J.E."/>
            <person name="Selbmann L."/>
        </authorList>
    </citation>
    <scope>NUCLEOTIDE SEQUENCE</scope>
    <source>
        <strain evidence="1">CCFEE 5714</strain>
    </source>
</reference>
<evidence type="ECO:0000313" key="1">
    <source>
        <dbReference type="EMBL" id="KAK3686277.1"/>
    </source>
</evidence>
<gene>
    <name evidence="1" type="ORF">LTR37_019960</name>
</gene>
<organism evidence="1 2">
    <name type="scientific">Vermiconidia calcicola</name>
    <dbReference type="NCBI Taxonomy" id="1690605"/>
    <lineage>
        <taxon>Eukaryota</taxon>
        <taxon>Fungi</taxon>
        <taxon>Dikarya</taxon>
        <taxon>Ascomycota</taxon>
        <taxon>Pezizomycotina</taxon>
        <taxon>Dothideomycetes</taxon>
        <taxon>Dothideomycetidae</taxon>
        <taxon>Mycosphaerellales</taxon>
        <taxon>Extremaceae</taxon>
        <taxon>Vermiconidia</taxon>
    </lineage>
</organism>
<evidence type="ECO:0000313" key="2">
    <source>
        <dbReference type="Proteomes" id="UP001281147"/>
    </source>
</evidence>
<dbReference type="Proteomes" id="UP001281147">
    <property type="component" value="Unassembled WGS sequence"/>
</dbReference>
<keyword evidence="2" id="KW-1185">Reference proteome</keyword>